<evidence type="ECO:0000313" key="1">
    <source>
        <dbReference type="EMBL" id="KAE9399347.1"/>
    </source>
</evidence>
<evidence type="ECO:0000313" key="2">
    <source>
        <dbReference type="Proteomes" id="UP000799118"/>
    </source>
</evidence>
<name>A0A6A4HQV2_9AGAR</name>
<dbReference type="Proteomes" id="UP000799118">
    <property type="component" value="Unassembled WGS sequence"/>
</dbReference>
<gene>
    <name evidence="1" type="ORF">BT96DRAFT_820678</name>
</gene>
<keyword evidence="2" id="KW-1185">Reference proteome</keyword>
<dbReference type="EMBL" id="ML769470">
    <property type="protein sequence ID" value="KAE9399347.1"/>
    <property type="molecule type" value="Genomic_DNA"/>
</dbReference>
<reference evidence="1" key="1">
    <citation type="journal article" date="2019" name="Environ. Microbiol.">
        <title>Fungal ecological strategies reflected in gene transcription - a case study of two litter decomposers.</title>
        <authorList>
            <person name="Barbi F."/>
            <person name="Kohler A."/>
            <person name="Barry K."/>
            <person name="Baskaran P."/>
            <person name="Daum C."/>
            <person name="Fauchery L."/>
            <person name="Ihrmark K."/>
            <person name="Kuo A."/>
            <person name="LaButti K."/>
            <person name="Lipzen A."/>
            <person name="Morin E."/>
            <person name="Grigoriev I.V."/>
            <person name="Henrissat B."/>
            <person name="Lindahl B."/>
            <person name="Martin F."/>
        </authorList>
    </citation>
    <scope>NUCLEOTIDE SEQUENCE</scope>
    <source>
        <strain evidence="1">JB14</strain>
    </source>
</reference>
<organism evidence="1 2">
    <name type="scientific">Gymnopus androsaceus JB14</name>
    <dbReference type="NCBI Taxonomy" id="1447944"/>
    <lineage>
        <taxon>Eukaryota</taxon>
        <taxon>Fungi</taxon>
        <taxon>Dikarya</taxon>
        <taxon>Basidiomycota</taxon>
        <taxon>Agaricomycotina</taxon>
        <taxon>Agaricomycetes</taxon>
        <taxon>Agaricomycetidae</taxon>
        <taxon>Agaricales</taxon>
        <taxon>Marasmiineae</taxon>
        <taxon>Omphalotaceae</taxon>
        <taxon>Gymnopus</taxon>
    </lineage>
</organism>
<protein>
    <submittedName>
        <fullName evidence="1">Uncharacterized protein</fullName>
    </submittedName>
</protein>
<proteinExistence type="predicted"/>
<accession>A0A6A4HQV2</accession>
<sequence>MYERRWAAIKHESTETVPTLTFDMIPWPQARDAYTVDDLCEDHIRHFLLSTRRPGNHAKNAKERLRRELLLFHPDKFNARVLPYVEEVNWAQAVEGAVRVTVILHSLLQTIGGRRA</sequence>
<dbReference type="OrthoDB" id="412109at2759"/>
<dbReference type="AlphaFoldDB" id="A0A6A4HQV2"/>